<dbReference type="Pfam" id="PF13499">
    <property type="entry name" value="EF-hand_7"/>
    <property type="match status" value="1"/>
</dbReference>
<feature type="region of interest" description="Disordered" evidence="2">
    <location>
        <begin position="1"/>
        <end position="38"/>
    </location>
</feature>
<dbReference type="AlphaFoldDB" id="A0A7S0NKA8"/>
<keyword evidence="1" id="KW-0106">Calcium</keyword>
<dbReference type="PROSITE" id="PS00018">
    <property type="entry name" value="EF_HAND_1"/>
    <property type="match status" value="1"/>
</dbReference>
<dbReference type="InterPro" id="IPR011992">
    <property type="entry name" value="EF-hand-dom_pair"/>
</dbReference>
<dbReference type="SMART" id="SM00054">
    <property type="entry name" value="EFh"/>
    <property type="match status" value="2"/>
</dbReference>
<dbReference type="CDD" id="cd00051">
    <property type="entry name" value="EFh"/>
    <property type="match status" value="1"/>
</dbReference>
<accession>A0A7S0NKA8</accession>
<protein>
    <recommendedName>
        <fullName evidence="3">EF-hand domain-containing protein</fullName>
    </recommendedName>
</protein>
<evidence type="ECO:0000256" key="2">
    <source>
        <dbReference type="SAM" id="MobiDB-lite"/>
    </source>
</evidence>
<dbReference type="InterPro" id="IPR018247">
    <property type="entry name" value="EF_Hand_1_Ca_BS"/>
</dbReference>
<evidence type="ECO:0000259" key="3">
    <source>
        <dbReference type="PROSITE" id="PS50222"/>
    </source>
</evidence>
<dbReference type="EMBL" id="HBEQ01007188">
    <property type="protein sequence ID" value="CAD8518281.1"/>
    <property type="molecule type" value="Transcribed_RNA"/>
</dbReference>
<dbReference type="InterPro" id="IPR002048">
    <property type="entry name" value="EF_hand_dom"/>
</dbReference>
<name>A0A7S0NKA8_MICPS</name>
<feature type="domain" description="EF-hand" evidence="3">
    <location>
        <begin position="82"/>
        <end position="117"/>
    </location>
</feature>
<feature type="compositionally biased region" description="Basic residues" evidence="2">
    <location>
        <begin position="19"/>
        <end position="30"/>
    </location>
</feature>
<organism evidence="4">
    <name type="scientific">Micromonas pusilla</name>
    <name type="common">Picoplanktonic green alga</name>
    <name type="synonym">Chromulina pusilla</name>
    <dbReference type="NCBI Taxonomy" id="38833"/>
    <lineage>
        <taxon>Eukaryota</taxon>
        <taxon>Viridiplantae</taxon>
        <taxon>Chlorophyta</taxon>
        <taxon>Mamiellophyceae</taxon>
        <taxon>Mamiellales</taxon>
        <taxon>Mamiellaceae</taxon>
        <taxon>Micromonas</taxon>
    </lineage>
</organism>
<proteinExistence type="predicted"/>
<gene>
    <name evidence="4" type="ORF">MCOM1403_LOCUS5707</name>
</gene>
<dbReference type="SUPFAM" id="SSF47473">
    <property type="entry name" value="EF-hand"/>
    <property type="match status" value="1"/>
</dbReference>
<feature type="domain" description="EF-hand" evidence="3">
    <location>
        <begin position="44"/>
        <end position="79"/>
    </location>
</feature>
<evidence type="ECO:0000313" key="4">
    <source>
        <dbReference type="EMBL" id="CAD8518281.1"/>
    </source>
</evidence>
<dbReference type="GO" id="GO:0005509">
    <property type="term" value="F:calcium ion binding"/>
    <property type="evidence" value="ECO:0007669"/>
    <property type="project" value="InterPro"/>
</dbReference>
<dbReference type="Gene3D" id="1.10.238.10">
    <property type="entry name" value="EF-hand"/>
    <property type="match status" value="1"/>
</dbReference>
<dbReference type="PROSITE" id="PS50222">
    <property type="entry name" value="EF_HAND_2"/>
    <property type="match status" value="2"/>
</dbReference>
<reference evidence="4" key="1">
    <citation type="submission" date="2021-01" db="EMBL/GenBank/DDBJ databases">
        <authorList>
            <person name="Corre E."/>
            <person name="Pelletier E."/>
            <person name="Niang G."/>
            <person name="Scheremetjew M."/>
            <person name="Finn R."/>
            <person name="Kale V."/>
            <person name="Holt S."/>
            <person name="Cochrane G."/>
            <person name="Meng A."/>
            <person name="Brown T."/>
            <person name="Cohen L."/>
        </authorList>
    </citation>
    <scope>NUCLEOTIDE SEQUENCE</scope>
    <source>
        <strain evidence="4">CCMP1723</strain>
    </source>
</reference>
<evidence type="ECO:0000256" key="1">
    <source>
        <dbReference type="ARBA" id="ARBA00022837"/>
    </source>
</evidence>
<sequence>MAIITNQDDDANKKIKSSDRRKRAAAAKRMKNAEPGGWKSLSVEDRQFLAEVFKTYDKDGTGTLGGNQLAPLLKALAGGVEPTPEEVQEVMDTADNDKSGAVSIDELKDVIRVWYVMCKKKDKKSSGCVVM</sequence>